<dbReference type="AlphaFoldDB" id="A0A4R1QU55"/>
<dbReference type="RefSeq" id="WP_132017525.1">
    <property type="nucleotide sequence ID" value="NZ_SLUN01000052.1"/>
</dbReference>
<organism evidence="2 3">
    <name type="scientific">Hydrogenispora ethanolica</name>
    <dbReference type="NCBI Taxonomy" id="1082276"/>
    <lineage>
        <taxon>Bacteria</taxon>
        <taxon>Bacillati</taxon>
        <taxon>Bacillota</taxon>
        <taxon>Hydrogenispora</taxon>
    </lineage>
</organism>
<accession>A0A4R1QU55</accession>
<comment type="caution">
    <text evidence="2">The sequence shown here is derived from an EMBL/GenBank/DDBJ whole genome shotgun (WGS) entry which is preliminary data.</text>
</comment>
<proteinExistence type="predicted"/>
<dbReference type="InterPro" id="IPR007842">
    <property type="entry name" value="HEPN_dom"/>
</dbReference>
<evidence type="ECO:0000313" key="3">
    <source>
        <dbReference type="Proteomes" id="UP000295008"/>
    </source>
</evidence>
<dbReference type="Proteomes" id="UP000295008">
    <property type="component" value="Unassembled WGS sequence"/>
</dbReference>
<dbReference type="Pfam" id="PF05168">
    <property type="entry name" value="HEPN"/>
    <property type="match status" value="1"/>
</dbReference>
<dbReference type="SUPFAM" id="SSF81593">
    <property type="entry name" value="Nucleotidyltransferase substrate binding subunit/domain"/>
    <property type="match status" value="1"/>
</dbReference>
<protein>
    <submittedName>
        <fullName evidence="2">HEPN domain-containing protein</fullName>
    </submittedName>
</protein>
<gene>
    <name evidence="2" type="ORF">EDC14_105226</name>
</gene>
<reference evidence="2 3" key="1">
    <citation type="submission" date="2019-03" db="EMBL/GenBank/DDBJ databases">
        <title>Genomic Encyclopedia of Type Strains, Phase IV (KMG-IV): sequencing the most valuable type-strain genomes for metagenomic binning, comparative biology and taxonomic classification.</title>
        <authorList>
            <person name="Goeker M."/>
        </authorList>
    </citation>
    <scope>NUCLEOTIDE SEQUENCE [LARGE SCALE GENOMIC DNA]</scope>
    <source>
        <strain evidence="2 3">LX-B</strain>
    </source>
</reference>
<dbReference type="EMBL" id="SLUN01000052">
    <property type="protein sequence ID" value="TCL56045.1"/>
    <property type="molecule type" value="Genomic_DNA"/>
</dbReference>
<keyword evidence="3" id="KW-1185">Reference proteome</keyword>
<feature type="domain" description="HEPN" evidence="1">
    <location>
        <begin position="10"/>
        <end position="77"/>
    </location>
</feature>
<dbReference type="Gene3D" id="1.20.120.330">
    <property type="entry name" value="Nucleotidyltransferases domain 2"/>
    <property type="match status" value="1"/>
</dbReference>
<dbReference type="OrthoDB" id="9808176at2"/>
<name>A0A4R1QU55_HYDET</name>
<evidence type="ECO:0000259" key="1">
    <source>
        <dbReference type="Pfam" id="PF05168"/>
    </source>
</evidence>
<sequence>MTQDVNVMPKKWIIKAENDLKTADQLLKMDEPITDSICFHCQQAAEKYLKAYLTHQGIPPEKTHKIERLIEAASQIDTSFVNLKAM</sequence>
<evidence type="ECO:0000313" key="2">
    <source>
        <dbReference type="EMBL" id="TCL56045.1"/>
    </source>
</evidence>